<dbReference type="VEuPathDB" id="FungiDB:NEUTE1DRAFT_106542"/>
<proteinExistence type="predicted"/>
<dbReference type="EMBL" id="GL891382">
    <property type="protein sequence ID" value="EGO53649.1"/>
    <property type="molecule type" value="Genomic_DNA"/>
</dbReference>
<protein>
    <submittedName>
        <fullName evidence="1">Uncharacterized protein</fullName>
    </submittedName>
</protein>
<evidence type="ECO:0000313" key="2">
    <source>
        <dbReference type="Proteomes" id="UP000008065"/>
    </source>
</evidence>
<evidence type="ECO:0000313" key="1">
    <source>
        <dbReference type="EMBL" id="EGO53649.1"/>
    </source>
</evidence>
<dbReference type="OrthoDB" id="10428372at2759"/>
<dbReference type="HOGENOM" id="CLU_118204_0_0_1"/>
<dbReference type="RefSeq" id="XP_009857235.1">
    <property type="nucleotide sequence ID" value="XM_009858933.1"/>
</dbReference>
<dbReference type="Proteomes" id="UP000008065">
    <property type="component" value="Unassembled WGS sequence"/>
</dbReference>
<sequence>MCHCGNVRCSTAIRNMFDKGQVKIANWKWNYSAHASNNYSGGGSSASGVGYSSAGGGNTTTYSRYGGGYGGGYAGFSPMPPSGPSVACPVHGGYNPAPLPPFLQPYHNTGSGYYQGYSNPPFFPPFPPYGGGSQGCPPPTIVVRYRR</sequence>
<dbReference type="GeneID" id="20822272"/>
<organism evidence="1 2">
    <name type="scientific">Neurospora tetrasperma (strain FGSC 2508 / ATCC MYA-4615 / P0657)</name>
    <dbReference type="NCBI Taxonomy" id="510951"/>
    <lineage>
        <taxon>Eukaryota</taxon>
        <taxon>Fungi</taxon>
        <taxon>Dikarya</taxon>
        <taxon>Ascomycota</taxon>
        <taxon>Pezizomycotina</taxon>
        <taxon>Sordariomycetes</taxon>
        <taxon>Sordariomycetidae</taxon>
        <taxon>Sordariales</taxon>
        <taxon>Sordariaceae</taxon>
        <taxon>Neurospora</taxon>
    </lineage>
</organism>
<keyword evidence="2" id="KW-1185">Reference proteome</keyword>
<accession>F8MZ57</accession>
<dbReference type="KEGG" id="nte:NEUTE1DRAFT106542"/>
<reference evidence="2" key="1">
    <citation type="journal article" date="2011" name="Genetics">
        <title>Massive changes in genome architecture accompany the transition to self-fertility in the filamentous fungus Neurospora tetrasperma.</title>
        <authorList>
            <person name="Ellison C.E."/>
            <person name="Stajich J.E."/>
            <person name="Jacobson D.J."/>
            <person name="Natvig D.O."/>
            <person name="Lapidus A."/>
            <person name="Foster B."/>
            <person name="Aerts A."/>
            <person name="Riley R."/>
            <person name="Lindquist E.A."/>
            <person name="Grigoriev I.V."/>
            <person name="Taylor J.W."/>
        </authorList>
    </citation>
    <scope>NUCLEOTIDE SEQUENCE [LARGE SCALE GENOMIC DNA]</scope>
    <source>
        <strain evidence="2">FGSC 2508 / P0657</strain>
    </source>
</reference>
<dbReference type="AlphaFoldDB" id="F8MZ57"/>
<name>F8MZ57_NEUT8</name>
<gene>
    <name evidence="1" type="ORF">NEUTE1DRAFT_106542</name>
</gene>